<evidence type="ECO:0000256" key="1">
    <source>
        <dbReference type="ARBA" id="ARBA00004304"/>
    </source>
</evidence>
<organism evidence="14">
    <name type="scientific">Cucujoidea sp. 27 KM-2017</name>
    <dbReference type="NCBI Taxonomy" id="2219364"/>
    <lineage>
        <taxon>Eukaryota</taxon>
        <taxon>Metazoa</taxon>
        <taxon>Ecdysozoa</taxon>
        <taxon>Arthropoda</taxon>
        <taxon>Hexapoda</taxon>
        <taxon>Insecta</taxon>
        <taxon>Pterygota</taxon>
        <taxon>Neoptera</taxon>
        <taxon>Endopterygota</taxon>
        <taxon>Coleoptera</taxon>
        <taxon>Polyphaga</taxon>
        <taxon>Cucujiformia</taxon>
    </lineage>
</organism>
<evidence type="ECO:0000256" key="3">
    <source>
        <dbReference type="ARBA" id="ARBA00011291"/>
    </source>
</evidence>
<evidence type="ECO:0000256" key="11">
    <source>
        <dbReference type="ARBA" id="ARBA00023136"/>
    </source>
</evidence>
<gene>
    <name evidence="14" type="primary">atp8</name>
</gene>
<dbReference type="Pfam" id="PF00895">
    <property type="entry name" value="ATP-synt_8"/>
    <property type="match status" value="1"/>
</dbReference>
<comment type="subcellular location">
    <subcellularLocation>
        <location evidence="1 12">Mitochondrion membrane</location>
        <topology evidence="1 12">Single-pass membrane protein</topology>
    </subcellularLocation>
</comment>
<comment type="subunit">
    <text evidence="3">F-type ATPases have 2 components, CF(1) - the catalytic core - and CF(0) - the membrane proton channel.</text>
</comment>
<evidence type="ECO:0000256" key="7">
    <source>
        <dbReference type="ARBA" id="ARBA00022781"/>
    </source>
</evidence>
<accession>A0A346RK69</accession>
<evidence type="ECO:0000256" key="4">
    <source>
        <dbReference type="ARBA" id="ARBA00022448"/>
    </source>
</evidence>
<keyword evidence="8 13" id="KW-1133">Transmembrane helix</keyword>
<evidence type="ECO:0000256" key="13">
    <source>
        <dbReference type="SAM" id="Phobius"/>
    </source>
</evidence>
<dbReference type="EMBL" id="MG193514">
    <property type="protein sequence ID" value="AXS66466.1"/>
    <property type="molecule type" value="Genomic_DNA"/>
</dbReference>
<reference evidence="14" key="1">
    <citation type="journal article" date="2018" name="J. ISSAAS">
        <title>The contribution of mitochondrial metagenomics to large-scale data mining and phylogenetic analysis of Coleoptera.</title>
        <authorList>
            <person name="Miller K."/>
            <person name="Linard B."/>
            <person name="Motyka M."/>
            <person name="Bocek M."/>
            <person name="Vogler A.P."/>
        </authorList>
    </citation>
    <scope>NUCLEOTIDE SEQUENCE</scope>
</reference>
<comment type="similarity">
    <text evidence="2 12">Belongs to the ATPase protein 8 family.</text>
</comment>
<geneLocation type="mitochondrion" evidence="14"/>
<evidence type="ECO:0000256" key="9">
    <source>
        <dbReference type="ARBA" id="ARBA00023065"/>
    </source>
</evidence>
<evidence type="ECO:0000256" key="6">
    <source>
        <dbReference type="ARBA" id="ARBA00022692"/>
    </source>
</evidence>
<dbReference type="AlphaFoldDB" id="A0A346RK69"/>
<evidence type="ECO:0000256" key="8">
    <source>
        <dbReference type="ARBA" id="ARBA00022989"/>
    </source>
</evidence>
<keyword evidence="7 12" id="KW-0375">Hydrogen ion transport</keyword>
<keyword evidence="5 12" id="KW-0138">CF(0)</keyword>
<dbReference type="GO" id="GO:0045259">
    <property type="term" value="C:proton-transporting ATP synthase complex"/>
    <property type="evidence" value="ECO:0007669"/>
    <property type="project" value="UniProtKB-KW"/>
</dbReference>
<feature type="transmembrane region" description="Helical" evidence="13">
    <location>
        <begin position="9"/>
        <end position="29"/>
    </location>
</feature>
<evidence type="ECO:0000256" key="10">
    <source>
        <dbReference type="ARBA" id="ARBA00023128"/>
    </source>
</evidence>
<protein>
    <recommendedName>
        <fullName evidence="12">ATP synthase complex subunit 8</fullName>
    </recommendedName>
</protein>
<dbReference type="InterPro" id="IPR001421">
    <property type="entry name" value="ATP8_metazoa"/>
</dbReference>
<evidence type="ECO:0000256" key="5">
    <source>
        <dbReference type="ARBA" id="ARBA00022547"/>
    </source>
</evidence>
<dbReference type="GO" id="GO:0015078">
    <property type="term" value="F:proton transmembrane transporter activity"/>
    <property type="evidence" value="ECO:0007669"/>
    <property type="project" value="InterPro"/>
</dbReference>
<keyword evidence="6 12" id="KW-0812">Transmembrane</keyword>
<evidence type="ECO:0000313" key="14">
    <source>
        <dbReference type="EMBL" id="AXS66466.1"/>
    </source>
</evidence>
<evidence type="ECO:0000256" key="2">
    <source>
        <dbReference type="ARBA" id="ARBA00008892"/>
    </source>
</evidence>
<keyword evidence="11 13" id="KW-0472">Membrane</keyword>
<proteinExistence type="inferred from homology"/>
<sequence>MPQMMPLNWLYLMIFFMMIFLLTIMINYYNFLNKPVYSKISFKKNNNWKW</sequence>
<name>A0A346RK69_9CUCU</name>
<keyword evidence="10 12" id="KW-0496">Mitochondrion</keyword>
<keyword evidence="9 12" id="KW-0406">Ion transport</keyword>
<dbReference type="GO" id="GO:0031966">
    <property type="term" value="C:mitochondrial membrane"/>
    <property type="evidence" value="ECO:0007669"/>
    <property type="project" value="UniProtKB-SubCell"/>
</dbReference>
<dbReference type="GO" id="GO:0015986">
    <property type="term" value="P:proton motive force-driven ATP synthesis"/>
    <property type="evidence" value="ECO:0007669"/>
    <property type="project" value="InterPro"/>
</dbReference>
<evidence type="ECO:0000256" key="12">
    <source>
        <dbReference type="RuleBase" id="RU003661"/>
    </source>
</evidence>
<keyword evidence="4 12" id="KW-0813">Transport</keyword>